<dbReference type="SUPFAM" id="SSF46785">
    <property type="entry name" value="Winged helix' DNA-binding domain"/>
    <property type="match status" value="1"/>
</dbReference>
<protein>
    <submittedName>
        <fullName evidence="6">LysR family transcriptional regulator</fullName>
    </submittedName>
</protein>
<feature type="domain" description="HTH lysR-type" evidence="5">
    <location>
        <begin position="2"/>
        <end position="59"/>
    </location>
</feature>
<keyword evidence="2" id="KW-0805">Transcription regulation</keyword>
<dbReference type="PANTHER" id="PTHR30126">
    <property type="entry name" value="HTH-TYPE TRANSCRIPTIONAL REGULATOR"/>
    <property type="match status" value="1"/>
</dbReference>
<dbReference type="Pfam" id="PF03466">
    <property type="entry name" value="LysR_substrate"/>
    <property type="match status" value="1"/>
</dbReference>
<evidence type="ECO:0000313" key="7">
    <source>
        <dbReference type="Proteomes" id="UP001364764"/>
    </source>
</evidence>
<proteinExistence type="inferred from homology"/>
<dbReference type="InterPro" id="IPR005119">
    <property type="entry name" value="LysR_subst-bd"/>
</dbReference>
<dbReference type="InterPro" id="IPR036390">
    <property type="entry name" value="WH_DNA-bd_sf"/>
</dbReference>
<dbReference type="SUPFAM" id="SSF53850">
    <property type="entry name" value="Periplasmic binding protein-like II"/>
    <property type="match status" value="1"/>
</dbReference>
<dbReference type="Gene3D" id="3.40.190.290">
    <property type="match status" value="1"/>
</dbReference>
<dbReference type="EMBL" id="CP145892">
    <property type="protein sequence ID" value="WWP18052.1"/>
    <property type="molecule type" value="Genomic_DNA"/>
</dbReference>
<dbReference type="CDD" id="cd05466">
    <property type="entry name" value="PBP2_LTTR_substrate"/>
    <property type="match status" value="1"/>
</dbReference>
<dbReference type="PANTHER" id="PTHR30126:SF100">
    <property type="entry name" value="LYSR-FAMILY TRANSCRIPTIONAL REGULATOR"/>
    <property type="match status" value="1"/>
</dbReference>
<keyword evidence="4" id="KW-0804">Transcription</keyword>
<dbReference type="FunFam" id="1.10.10.10:FF:000001">
    <property type="entry name" value="LysR family transcriptional regulator"/>
    <property type="match status" value="1"/>
</dbReference>
<dbReference type="Proteomes" id="UP001364764">
    <property type="component" value="Chromosome"/>
</dbReference>
<dbReference type="GO" id="GO:0003677">
    <property type="term" value="F:DNA binding"/>
    <property type="evidence" value="ECO:0007669"/>
    <property type="project" value="UniProtKB-KW"/>
</dbReference>
<gene>
    <name evidence="6" type="ORF">V6668_16140</name>
</gene>
<dbReference type="GeneID" id="93477027"/>
<dbReference type="AlphaFoldDB" id="A0ABD8AKJ1"/>
<dbReference type="PROSITE" id="PS50931">
    <property type="entry name" value="HTH_LYSR"/>
    <property type="match status" value="1"/>
</dbReference>
<dbReference type="InterPro" id="IPR036388">
    <property type="entry name" value="WH-like_DNA-bd_sf"/>
</dbReference>
<comment type="similarity">
    <text evidence="1">Belongs to the LysR transcriptional regulatory family.</text>
</comment>
<name>A0ABD8AKJ1_PAEAM</name>
<evidence type="ECO:0000259" key="5">
    <source>
        <dbReference type="PROSITE" id="PS50931"/>
    </source>
</evidence>
<dbReference type="PRINTS" id="PR00039">
    <property type="entry name" value="HTHLYSR"/>
</dbReference>
<evidence type="ECO:0000256" key="2">
    <source>
        <dbReference type="ARBA" id="ARBA00023015"/>
    </source>
</evidence>
<organism evidence="6 7">
    <name type="scientific">Paenibacillus amylolyticus</name>
    <dbReference type="NCBI Taxonomy" id="1451"/>
    <lineage>
        <taxon>Bacteria</taxon>
        <taxon>Bacillati</taxon>
        <taxon>Bacillota</taxon>
        <taxon>Bacilli</taxon>
        <taxon>Bacillales</taxon>
        <taxon>Paenibacillaceae</taxon>
        <taxon>Paenibacillus</taxon>
    </lineage>
</organism>
<dbReference type="Pfam" id="PF00126">
    <property type="entry name" value="HTH_1"/>
    <property type="match status" value="1"/>
</dbReference>
<keyword evidence="3" id="KW-0238">DNA-binding</keyword>
<accession>A0ABD8AKJ1</accession>
<reference evidence="6 7" key="1">
    <citation type="submission" date="2024-02" db="EMBL/GenBank/DDBJ databases">
        <title>Complete sequences of two Paenibacillus sp. strains and one Lysinibacillus strain isolated from the environment on STAA medium highlight biotechnological potential.</title>
        <authorList>
            <person name="Attere S.A."/>
            <person name="Piche L.C."/>
            <person name="Intertaglia L."/>
            <person name="Lami R."/>
            <person name="Charette S.J."/>
            <person name="Vincent A.T."/>
        </authorList>
    </citation>
    <scope>NUCLEOTIDE SEQUENCE [LARGE SCALE GENOMIC DNA]</scope>
    <source>
        <strain evidence="6 7">Y5S-7</strain>
    </source>
</reference>
<evidence type="ECO:0000256" key="4">
    <source>
        <dbReference type="ARBA" id="ARBA00023163"/>
    </source>
</evidence>
<evidence type="ECO:0000256" key="1">
    <source>
        <dbReference type="ARBA" id="ARBA00009437"/>
    </source>
</evidence>
<dbReference type="InterPro" id="IPR000847">
    <property type="entry name" value="LysR_HTH_N"/>
</dbReference>
<evidence type="ECO:0000256" key="3">
    <source>
        <dbReference type="ARBA" id="ARBA00023125"/>
    </source>
</evidence>
<evidence type="ECO:0000313" key="6">
    <source>
        <dbReference type="EMBL" id="WWP18052.1"/>
    </source>
</evidence>
<dbReference type="Gene3D" id="1.10.10.10">
    <property type="entry name" value="Winged helix-like DNA-binding domain superfamily/Winged helix DNA-binding domain"/>
    <property type="match status" value="1"/>
</dbReference>
<dbReference type="RefSeq" id="WP_084650246.1">
    <property type="nucleotide sequence ID" value="NZ_CP145892.1"/>
</dbReference>
<sequence length="287" mass="33289">MMEIRHLVTFITIVEHEGFTKAAEHLGYAQSTITLHIKALEEEINYPLFDRIGKRVILTETGKKLLPHAQKMLDLYHMIKEVTAAQGELTGNIVISIGETLLIYRFPPIIEEFKKLHPHVNIEWHQLDSVQYKENLMQGKSDISFMLGTEVHDPNLYSEKLAEEPMMLLYPNSFELQRDIVRSNLLFTERGCGYRTLFEQCIEEYQIGITSNIEFWSIEAVKQSILSGMGISLLPRITVEKELKEEKLSGQQYKQNLATQLLYPKNKWISPQVEAFIEIVRKHASLW</sequence>